<dbReference type="Gene3D" id="3.30.1320.10">
    <property type="match status" value="1"/>
</dbReference>
<dbReference type="PANTHER" id="PTHR12919">
    <property type="entry name" value="30S RIBOSOMAL PROTEIN S16"/>
    <property type="match status" value="1"/>
</dbReference>
<comment type="caution">
    <text evidence="4">The sequence shown here is derived from an EMBL/GenBank/DDBJ whole genome shotgun (WGS) entry which is preliminary data.</text>
</comment>
<dbReference type="InterPro" id="IPR023803">
    <property type="entry name" value="Ribosomal_bS16_dom_sf"/>
</dbReference>
<dbReference type="InterPro" id="IPR000307">
    <property type="entry name" value="Ribosomal_bS16"/>
</dbReference>
<dbReference type="GO" id="GO:0005737">
    <property type="term" value="C:cytoplasm"/>
    <property type="evidence" value="ECO:0007669"/>
    <property type="project" value="UniProtKB-ARBA"/>
</dbReference>
<proteinExistence type="inferred from homology"/>
<sequence length="80" mass="9458">MSTRIRLRRVGKKHQPNFRIVVIDDRKDAKGDYIELLGHYNNRMQPKVLEINEERARYWIKVGAQPSDTVRSLLKQKGLL</sequence>
<dbReference type="HAMAP" id="MF_00385">
    <property type="entry name" value="Ribosomal_bS16"/>
    <property type="match status" value="1"/>
</dbReference>
<name>A0A1V5MAH8_UNCT6</name>
<dbReference type="EMBL" id="MWAK01000312">
    <property type="protein sequence ID" value="OPZ89930.1"/>
    <property type="molecule type" value="Genomic_DNA"/>
</dbReference>
<evidence type="ECO:0000256" key="1">
    <source>
        <dbReference type="ARBA" id="ARBA00022980"/>
    </source>
</evidence>
<dbReference type="GO" id="GO:0015935">
    <property type="term" value="C:small ribosomal subunit"/>
    <property type="evidence" value="ECO:0007669"/>
    <property type="project" value="TreeGrafter"/>
</dbReference>
<evidence type="ECO:0000313" key="4">
    <source>
        <dbReference type="EMBL" id="OPZ89930.1"/>
    </source>
</evidence>
<dbReference type="Pfam" id="PF00886">
    <property type="entry name" value="Ribosomal_S16"/>
    <property type="match status" value="1"/>
</dbReference>
<dbReference type="PANTHER" id="PTHR12919:SF20">
    <property type="entry name" value="SMALL RIBOSOMAL SUBUNIT PROTEIN BS16M"/>
    <property type="match status" value="1"/>
</dbReference>
<accession>A0A1V5MAH8</accession>
<keyword evidence="1 3" id="KW-0689">Ribosomal protein</keyword>
<comment type="similarity">
    <text evidence="3">Belongs to the bacterial ribosomal protein bS16 family.</text>
</comment>
<dbReference type="Proteomes" id="UP000485484">
    <property type="component" value="Unassembled WGS sequence"/>
</dbReference>
<dbReference type="NCBIfam" id="TIGR00002">
    <property type="entry name" value="S16"/>
    <property type="match status" value="1"/>
</dbReference>
<evidence type="ECO:0000256" key="3">
    <source>
        <dbReference type="HAMAP-Rule" id="MF_00385"/>
    </source>
</evidence>
<reference evidence="4 5" key="1">
    <citation type="submission" date="2017-02" db="EMBL/GenBank/DDBJ databases">
        <title>Delving into the versatile metabolic prowess of the omnipresent phylum Bacteroidetes.</title>
        <authorList>
            <person name="Nobu M.K."/>
            <person name="Mei R."/>
            <person name="Narihiro T."/>
            <person name="Kuroda K."/>
            <person name="Liu W.-T."/>
        </authorList>
    </citation>
    <scope>NUCLEOTIDE SEQUENCE [LARGE SCALE GENOMIC DNA]</scope>
    <source>
        <strain evidence="4">ADurb.Bin417</strain>
    </source>
</reference>
<protein>
    <recommendedName>
        <fullName evidence="3">Small ribosomal subunit protein bS16</fullName>
    </recommendedName>
</protein>
<dbReference type="GO" id="GO:0006412">
    <property type="term" value="P:translation"/>
    <property type="evidence" value="ECO:0007669"/>
    <property type="project" value="UniProtKB-UniRule"/>
</dbReference>
<evidence type="ECO:0000256" key="2">
    <source>
        <dbReference type="ARBA" id="ARBA00023274"/>
    </source>
</evidence>
<keyword evidence="2 3" id="KW-0687">Ribonucleoprotein</keyword>
<dbReference type="AlphaFoldDB" id="A0A1V5MAH8"/>
<dbReference type="GO" id="GO:0003735">
    <property type="term" value="F:structural constituent of ribosome"/>
    <property type="evidence" value="ECO:0007669"/>
    <property type="project" value="InterPro"/>
</dbReference>
<evidence type="ECO:0000313" key="5">
    <source>
        <dbReference type="Proteomes" id="UP000485484"/>
    </source>
</evidence>
<gene>
    <name evidence="3 4" type="primary">rpsP</name>
    <name evidence="4" type="ORF">BWY73_01416</name>
</gene>
<dbReference type="SUPFAM" id="SSF54565">
    <property type="entry name" value="Ribosomal protein S16"/>
    <property type="match status" value="1"/>
</dbReference>
<organism evidence="4 5">
    <name type="scientific">candidate division TA06 bacterium ADurb.Bin417</name>
    <dbReference type="NCBI Taxonomy" id="1852828"/>
    <lineage>
        <taxon>Bacteria</taxon>
        <taxon>Bacteria division TA06</taxon>
    </lineage>
</organism>